<dbReference type="InterPro" id="IPR050678">
    <property type="entry name" value="DNA_Partitioning_ATPase"/>
</dbReference>
<dbReference type="EMBL" id="UHIC01000001">
    <property type="protein sequence ID" value="SUO96830.1"/>
    <property type="molecule type" value="Genomic_DNA"/>
</dbReference>
<dbReference type="Proteomes" id="UP000254601">
    <property type="component" value="Unassembled WGS sequence"/>
</dbReference>
<dbReference type="RefSeq" id="WP_072575731.1">
    <property type="nucleotide sequence ID" value="NZ_LWHB01000023.1"/>
</dbReference>
<name>A0A380MW65_9GAMM</name>
<accession>A0A380MW65</accession>
<dbReference type="AlphaFoldDB" id="A0A380MW65"/>
<reference evidence="2 3" key="1">
    <citation type="submission" date="2018-06" db="EMBL/GenBank/DDBJ databases">
        <authorList>
            <consortium name="Pathogen Informatics"/>
            <person name="Doyle S."/>
        </authorList>
    </citation>
    <scope>NUCLEOTIDE SEQUENCE [LARGE SCALE GENOMIC DNA]</scope>
    <source>
        <strain evidence="2 3">NCTC13337</strain>
    </source>
</reference>
<protein>
    <submittedName>
        <fullName evidence="2">Sporulation initiation inhibitor protein soj</fullName>
    </submittedName>
</protein>
<dbReference type="Gene3D" id="3.40.50.300">
    <property type="entry name" value="P-loop containing nucleotide triphosphate hydrolases"/>
    <property type="match status" value="1"/>
</dbReference>
<dbReference type="OrthoDB" id="9815116at2"/>
<keyword evidence="3" id="KW-1185">Reference proteome</keyword>
<proteinExistence type="predicted"/>
<gene>
    <name evidence="2" type="primary">soj_2</name>
    <name evidence="2" type="ORF">NCTC13337_02040</name>
</gene>
<dbReference type="InterPro" id="IPR025669">
    <property type="entry name" value="AAA_dom"/>
</dbReference>
<evidence type="ECO:0000313" key="3">
    <source>
        <dbReference type="Proteomes" id="UP000254601"/>
    </source>
</evidence>
<organism evidence="2 3">
    <name type="scientific">Suttonella ornithocola</name>
    <dbReference type="NCBI Taxonomy" id="279832"/>
    <lineage>
        <taxon>Bacteria</taxon>
        <taxon>Pseudomonadati</taxon>
        <taxon>Pseudomonadota</taxon>
        <taxon>Gammaproteobacteria</taxon>
        <taxon>Cardiobacteriales</taxon>
        <taxon>Cardiobacteriaceae</taxon>
        <taxon>Suttonella</taxon>
    </lineage>
</organism>
<dbReference type="CDD" id="cd02042">
    <property type="entry name" value="ParAB_family"/>
    <property type="match status" value="1"/>
</dbReference>
<sequence length="288" mass="31732">MNAQTLALVSSKGGVGKSTVAINMACALGSLGLSVLCIDLDSQQSLSKFFDYPTAPTKGLLEFLIQGDLSAISQTHIKNVSVVVNNDDGERLNEWMSETFSGLFRLKKLLISIRDQYDVIIIDTQGKDGRGQLQEMALIAADTVVVPTTPDVMSSQELPRSIAIYTHVMNGLSEMGIGNDQPPPLRVLINREDHTVETRNVTAAIRQEFSKIARHITVLKTSIPQKVVWKQCISLQRPVHELEIDRSNPRSALSVMESLIHELLPHFADLQLNPNTEQKETIPLQGGQ</sequence>
<dbReference type="InterPro" id="IPR027417">
    <property type="entry name" value="P-loop_NTPase"/>
</dbReference>
<dbReference type="PANTHER" id="PTHR13696">
    <property type="entry name" value="P-LOOP CONTAINING NUCLEOSIDE TRIPHOSPHATE HYDROLASE"/>
    <property type="match status" value="1"/>
</dbReference>
<dbReference type="Pfam" id="PF13614">
    <property type="entry name" value="AAA_31"/>
    <property type="match status" value="1"/>
</dbReference>
<feature type="domain" description="AAA" evidence="1">
    <location>
        <begin position="4"/>
        <end position="159"/>
    </location>
</feature>
<evidence type="ECO:0000313" key="2">
    <source>
        <dbReference type="EMBL" id="SUO96830.1"/>
    </source>
</evidence>
<dbReference type="SUPFAM" id="SSF52540">
    <property type="entry name" value="P-loop containing nucleoside triphosphate hydrolases"/>
    <property type="match status" value="1"/>
</dbReference>
<evidence type="ECO:0000259" key="1">
    <source>
        <dbReference type="Pfam" id="PF13614"/>
    </source>
</evidence>
<dbReference type="PANTHER" id="PTHR13696:SF99">
    <property type="entry name" value="COBYRINIC ACID AC-DIAMIDE SYNTHASE"/>
    <property type="match status" value="1"/>
</dbReference>